<gene>
    <name evidence="1" type="ORF">GUC01_23160</name>
</gene>
<accession>A0A6D0V5I0</accession>
<dbReference type="Proteomes" id="UP000475070">
    <property type="component" value="Unassembled WGS sequence"/>
</dbReference>
<name>A0A6D0V5I0_ECOLX</name>
<comment type="caution">
    <text evidence="1">The sequence shown here is derived from an EMBL/GenBank/DDBJ whole genome shotgun (WGS) entry which is preliminary data.</text>
</comment>
<proteinExistence type="predicted"/>
<dbReference type="EMBL" id="WXKQ01000030">
    <property type="protein sequence ID" value="NAG21883.1"/>
    <property type="molecule type" value="Genomic_DNA"/>
</dbReference>
<dbReference type="AlphaFoldDB" id="A0A6D0V5I0"/>
<evidence type="ECO:0000313" key="1">
    <source>
        <dbReference type="EMBL" id="NAG21883.1"/>
    </source>
</evidence>
<sequence length="317" mass="35110">MKLISAKESIIMLKRCFVIFPQIAVKVWGFNFTFKSCFLNVFIFLFLCEGIIFSSPAFSTVIYEKNLINNFNYTPKRVIYDARPIKKVTLTGKLGDCALRGVNLGDNILNNSSWVMGLTSHFSGNQTYMENIPVQVYGTASDVLHYTDWGGKYNQVLRSGDSWRKTGIGTGWYGNQNVVFPTLLTIDTGEMVNFNVIVRLCRGDDGSYINAVAEYSGSPGKHARVIATPTSAALQSLVGTTAVGHTSVEIKRVMPSKIEFISNVANTTTDYTLTLPEPVNPNYAGKSYDATFQFEYRVNATKPGNFVIPVNISATYP</sequence>
<dbReference type="RefSeq" id="WP_130091553.1">
    <property type="nucleotide sequence ID" value="NZ_RCYD01000026.1"/>
</dbReference>
<evidence type="ECO:0000313" key="2">
    <source>
        <dbReference type="Proteomes" id="UP000475070"/>
    </source>
</evidence>
<reference evidence="1 2" key="1">
    <citation type="journal article" date="2019" name="Nat. Med.">
        <title>A library of human gut bacterial isolates paired with longitudinal multiomics data enables mechanistic microbiome research.</title>
        <authorList>
            <person name="Poyet M."/>
            <person name="Groussin M."/>
            <person name="Gibbons S.M."/>
            <person name="Avila-Pacheco J."/>
            <person name="Jiang X."/>
            <person name="Kearney S.M."/>
            <person name="Perrotta A.R."/>
            <person name="Berdy B."/>
            <person name="Zhao S."/>
            <person name="Lieberman T.D."/>
            <person name="Swanson P.K."/>
            <person name="Smith M."/>
            <person name="Roesemann S."/>
            <person name="Alexander J.E."/>
            <person name="Rich S.A."/>
            <person name="Livny J."/>
            <person name="Vlamakis H."/>
            <person name="Clish C."/>
            <person name="Bullock K."/>
            <person name="Deik A."/>
            <person name="Scott J."/>
            <person name="Pierce K.A."/>
            <person name="Xavier R.J."/>
            <person name="Alm E.J."/>
        </authorList>
    </citation>
    <scope>NUCLEOTIDE SEQUENCE [LARGE SCALE GENOMIC DNA]</scope>
    <source>
        <strain evidence="1 2">BIOML-A112</strain>
    </source>
</reference>
<organism evidence="1 2">
    <name type="scientific">Escherichia coli</name>
    <dbReference type="NCBI Taxonomy" id="562"/>
    <lineage>
        <taxon>Bacteria</taxon>
        <taxon>Pseudomonadati</taxon>
        <taxon>Pseudomonadota</taxon>
        <taxon>Gammaproteobacteria</taxon>
        <taxon>Enterobacterales</taxon>
        <taxon>Enterobacteriaceae</taxon>
        <taxon>Escherichia</taxon>
    </lineage>
</organism>
<protein>
    <submittedName>
        <fullName evidence="1">Uncharacterized protein</fullName>
    </submittedName>
</protein>